<dbReference type="Gene3D" id="2.60.120.200">
    <property type="match status" value="1"/>
</dbReference>
<evidence type="ECO:0000259" key="7">
    <source>
        <dbReference type="PROSITE" id="PS51783"/>
    </source>
</evidence>
<dbReference type="OrthoDB" id="26681at2759"/>
<organism evidence="8 9">
    <name type="scientific">Smittium megazygosporum</name>
    <dbReference type="NCBI Taxonomy" id="133381"/>
    <lineage>
        <taxon>Eukaryota</taxon>
        <taxon>Fungi</taxon>
        <taxon>Fungi incertae sedis</taxon>
        <taxon>Zoopagomycota</taxon>
        <taxon>Kickxellomycotina</taxon>
        <taxon>Harpellomycetes</taxon>
        <taxon>Harpellales</taxon>
        <taxon>Legeriomycetaceae</taxon>
        <taxon>Smittium</taxon>
    </lineage>
</organism>
<proteinExistence type="predicted"/>
<dbReference type="InterPro" id="IPR050865">
    <property type="entry name" value="BEACH_Domain"/>
</dbReference>
<evidence type="ECO:0000256" key="4">
    <source>
        <dbReference type="ARBA" id="ARBA00073334"/>
    </source>
</evidence>
<evidence type="ECO:0000259" key="6">
    <source>
        <dbReference type="PROSITE" id="PS50197"/>
    </source>
</evidence>
<dbReference type="PANTHER" id="PTHR13743:SF123">
    <property type="entry name" value="PROTEIN FAN"/>
    <property type="match status" value="1"/>
</dbReference>
<feature type="compositionally biased region" description="Polar residues" evidence="5">
    <location>
        <begin position="2772"/>
        <end position="2782"/>
    </location>
</feature>
<dbReference type="EMBL" id="MBFS01002382">
    <property type="protein sequence ID" value="PVU98379.1"/>
    <property type="molecule type" value="Genomic_DNA"/>
</dbReference>
<evidence type="ECO:0000256" key="3">
    <source>
        <dbReference type="ARBA" id="ARBA00054699"/>
    </source>
</evidence>
<protein>
    <recommendedName>
        <fullName evidence="4">Beige protein homolog 1</fullName>
    </recommendedName>
</protein>
<dbReference type="Proteomes" id="UP000245609">
    <property type="component" value="Unassembled WGS sequence"/>
</dbReference>
<evidence type="ECO:0000256" key="2">
    <source>
        <dbReference type="ARBA" id="ARBA00022737"/>
    </source>
</evidence>
<dbReference type="SUPFAM" id="SSF50978">
    <property type="entry name" value="WD40 repeat-like"/>
    <property type="match status" value="1"/>
</dbReference>
<feature type="domain" description="BEACH-type PH" evidence="7">
    <location>
        <begin position="2826"/>
        <end position="2958"/>
    </location>
</feature>
<dbReference type="Gene3D" id="2.30.29.30">
    <property type="entry name" value="Pleckstrin-homology domain (PH domain)/Phosphotyrosine-binding domain (PTB)"/>
    <property type="match status" value="1"/>
</dbReference>
<name>A0A2T9Z1E1_9FUNG</name>
<feature type="region of interest" description="Disordered" evidence="5">
    <location>
        <begin position="2772"/>
        <end position="2800"/>
    </location>
</feature>
<dbReference type="InterPro" id="IPR036372">
    <property type="entry name" value="BEACH_dom_sf"/>
</dbReference>
<dbReference type="STRING" id="133381.A0A2T9Z1E1"/>
<dbReference type="SMART" id="SM01026">
    <property type="entry name" value="Beach"/>
    <property type="match status" value="1"/>
</dbReference>
<feature type="region of interest" description="Disordered" evidence="5">
    <location>
        <begin position="2005"/>
        <end position="2031"/>
    </location>
</feature>
<dbReference type="SUPFAM" id="SSF49899">
    <property type="entry name" value="Concanavalin A-like lectins/glucanases"/>
    <property type="match status" value="1"/>
</dbReference>
<dbReference type="InterPro" id="IPR023362">
    <property type="entry name" value="PH-BEACH_dom"/>
</dbReference>
<dbReference type="CDD" id="cd06071">
    <property type="entry name" value="Beach"/>
    <property type="match status" value="1"/>
</dbReference>
<keyword evidence="2" id="KW-0677">Repeat</keyword>
<evidence type="ECO:0000313" key="8">
    <source>
        <dbReference type="EMBL" id="PVU98379.1"/>
    </source>
</evidence>
<dbReference type="PROSITE" id="PS50197">
    <property type="entry name" value="BEACH"/>
    <property type="match status" value="1"/>
</dbReference>
<accession>A0A2T9Z1E1</accession>
<comment type="function">
    <text evidence="3">May be involved in protein sorting and cell wall formation.</text>
</comment>
<feature type="domain" description="BEACH" evidence="6">
    <location>
        <begin position="2973"/>
        <end position="3265"/>
    </location>
</feature>
<dbReference type="SUPFAM" id="SSF81837">
    <property type="entry name" value="BEACH domain"/>
    <property type="match status" value="1"/>
</dbReference>
<sequence length="4212" mass="479523">MNPNKSSRIKIENGQNPSTRTKPLVRDKFSLSTRAFQHSLYLDIDSNSSQDSSLSFRNARSKPTPSIPSNLDFFKLFEACKSFEQLTKEVNQNFDCQNLVFDFLSTQLLEFSSKIKYPEFPLFFQLQGNSSVSNFQDSTEVCKLSLRCLRTIVSMASKFVSKTFTDSDLENSFNFEEVTPQVFNSLESVIVSYSYLFSLTQADIILHIKFFNELASILLPLTSTSALETKILTWGIFSLLEELHDYSKLDSQTLKKIIEFSSDVWAQSFACFNSDPSFLNSCFEILFSRTFKSNYLTIKFHPATFRKISTAGLETLLQKSLDSEQSKLSNELSLLIYTNTINLFTSSLRFAKLNGSAQLDFILSNRVILSALFSEHFKCTISIYPDSHKLLAESYICFVSALELLMNHHSPEFDFNSFSLSVFVGLFSNILSFSIELERDSLSSLLPTNSCLHSVVIMSLQAFHKWLSLIPDLFFTFSQQIPIVSTLNLILKRSIFAFLEHKDTFYKNNDTLVQSGLNHLNPDIGRAAVYQSALLLLSIVNKENVSVKQLVRSKKHEFAHSIVSPGISVFESDIGSLLSDFVDHTCKSLDPNYSFYFFDCCLSDAFIRLSFSLEFNSVLSNQKRRSSNSHFENTQLPKPGYLFDIHLKKLFSHIAFLSNDFENQPTFKTNSSYSSLTLSRINLCTILANSIFFVFDSFSKFDTLVSLQANLLENSIISDLQKTFESFMPIISCSLSSLKHSISNISFLNINTLSIFDDDFELSLRGWAFSRFDLSISSPCLVPYNDISDLFLSCFSVCSRILRCLSTACYMNEDRYQILSSASFPNLVSIFVFKSFEKLKLYDSVLFFLSTKHFESSLFSFCIENRGIEASHLLNNSFTTHNIQITTLENIFHILPLATQTFLADELALLISKKTLCHISWAYSDFPSTLLISLSLIPYVENHSKDYCLLLTKHAISVTRLLSKIWSLNCKPNHLKLFFRLFTNLDTIVNSQQSQKEIQDMELNKDLINDIRIHFVRSLAFPKYKRISKQDLGILFWVKFDKENGLNLQNKGEKTTLVHLHCPNDDFIRLCYNHKSFVVELEIRSNSLTHCVVSDSSSINIKDGLWHSIAVNFYHSKKMWGLSNTPSFKLFIDNKPQQSSSIGLVNDGCFSSLYVGSSPESLQNSDPKELNTENNYASFAKDSNFIDKNALSDCFSGFMSSVYILNEPVSEDLISLWNFLGPLYNFSLQQPNSSASNAERFNEQYEFSKIYKNLSQEEIDSVKISSESNDKTPCFSNACIDFHEYLRNNAISVLSPYNLSGDTNIIPDVSWFGIANLATYDDILKRSNTQFISNSKPPAAKSLVDSQLLFALELCHVFGVHQVKTTSVANCLSLLGGAEIFSYFPMVIHSDVLSKMYEVYKNKSVSALISKPSRSKPFATDIVSSLLTLTSISSILCTHSIIKSLESFSLLSSLLIQNHFCLNNNTSVQTISTIKKFECSFYYMGCSSKISQNSSLKFFQLLSSFSTNFVLNAAIWRKASYSVQLEYSKSILDGTRKQNFPISIPKNILKQIYLDASQPFSVASQWNFSILCVNNKALTSFVYKEPSIIWLLNTLRDYYSYESSLLYSLVKPKTKIPSSADPSIVIWSDLKQIGTESSKSNGKNRFYLSEHELKEIRASFLESLSILFGRSLQLESSDFTIPNSDIRALVQHLAYMSARDPNHTGEILLLIFNHLIYFESKAQKMVKSLVSEGIFEALCSIIQHDDQKLCAQSLILVVLLYNLASSSKNSLTFSKSLFIGKNSSSISEGDLSKILNIVKMKESLNIWLYFGILSFILGFNNSETLLKLMTVLNDNVELFEVRSDDKLFRLVYDLHSENQIFANSEAILVLLNLMLSKKTQKQVLLLALSGLNDLFDLQEDAIIQFNQNYINFINEVVKLINTFNPELVFGEFMSFSRLLTKAKKSELINDYYTVQRTISDSKLSQKVVFLDTKKKVAPSESKPALKMLESGYSDAVNSINPVNKSPLEESSHPCDSSSCDEIHNSNQPNSDPPSLGSFSILCSLELCANVSMSDSLGFSLAYRLQYSIILSLIKHVPLNENKLNQIFLALLKSDISNTDPILPTGISFISSTVICIIDLATEILSSRNSKKPYEKQFNSYSDIPAFFSNILDFCSLVKSWLFSFEKIRSFLFQKDKTLPPESSHENFEHISQNPFYSKYWCTLFPFVEIYNEFVFMLLNTNDAGFAQTDKSLFCKFLFDNFISELLVSSPENTILCLQGIIRLLQLHSLQVFSDDGFNEQEPLKLQNNLLSNCNPNTCYVYTHYYSMVGKLNDIFKQISKFLARGTLIDEGLNIPGSSSTITALPSNKTSTGANSSLPVEQNSISSDQLNNSLNESEQNIDALKPIHTSSEHNHLENKRAFSSYDCEVSKSASELLVAPTYFEDSLVNKDNVSHQSINLAKFYEEYCLYYSLILQNYLPFVTFKDPNFSSMLTLEMRDLGGFNLLEADSSIIILLITSPLWKELDSKFFVPKLKKYNETLSLSFVEFLEKVSKAFSQYNKLIEEIDLSENRNFHLIQNQLSKTFNELVSFESARLAWNTSLKVAISESVPSIAASLNSSKIIFNQNNLSHAISTARNTIYKILPSEFYFSKTNRKQNKNFLEPFTKKDSLHVFIQNEITPMIAGLLKRNKQYSACLRKYSSPRDIFFRDFLSWWSFDVLKYGFTEDKLTADVSQTLKKYYINGKWHFDTIQDGSRMVKRMVPNQHYINHDLAVTGRISYQHRSEDDISIQFSNPLTLNSPQKYPSEETQSKKEQPSSANNYIFESDPKFDKIGIKNHSHEQFYVIPQPKKLVKRIKCSRVMLLHEVFGYLDITETEIHWTVIHNYLGHPFIEFDKTLSDEKNSKSTFEHRLSTLTTSHSILSELDVDFKYKISQISEILIRSISYEVNSCEIFTSDRNSFLFHFEVKKDLEYVYNKLNEKSSSLNKITFYDACSPSSLLNLSNLTRRWQIGQLSNFDYLMALNTLAGRSFCDLAQYPVFPWIIQDYTSKELDLQNPAIFRDLNKPVGALNEERLAQFIERYNNFEDPNGSIPKFLYGTHYSSPATVAHFLIRNEPYTSVHILLQNGKIDQPDRQFSSIEESWKSCLISSWDVKELVPEFFYQPEFLVNHSDIDFGRKQNGQKVDDVLLPPWANGSPARFVELNRRALESEYVSENIQNWIDLIFGYKQVGEESVKSHNVFYYLSYRSEHSLNHLRNINDRHSSLTHIKYFGQTPCQLFNRPHPKRNKRIPLFRPISSDIKYFEQSIILLPAHKFNDQDLQLQRTSVSFSSKFPRISKLKTISIHTSSRDKTKVSNVTNLLFAFDSTGNCKTFLIDEIQNSETSGINIFLHDPENIIKTIDNPKSRISTFLRTKPVLVPFGNFLQEISFLSKRLSTCQPPLQIVHPFLYNIFFSSLGLNNGMAATKQTFTISESRFFASFYLPNCFTIASEQGPALTKAVFNNSPRRLEGEIDLVDNGFVEGYDDPEKSHLGNIELEEDKKNSISLHKTPSPDNPFDTQPGSKLYEVLALESNERELLGYDFFATSSDDDFTRNSLVLISKFALLYNLESHYSTFSMVYDKLVRNHLFGGKADVVKPKVGFSSFFNAKGLSSSLRKVNILQTKPLDDNRMKSASDMLVSRSVYRSIDQFKSFNEVRRKAQNACKVIFESRLFDNVFHYMSLFEKPDVLQKLKIKYSLEPALEQHDFTKRLSKIFTMQPSYSKISDSFFNKDISCYCFSNCGKMLILGFNDGSVYSLKITSNSVDPNNFEAPKLLNNKTAKSTNSENQKEKKSHSHHSSELEFVLGSQEINDFFVLSKTDLTRIFRQRVDSNAKYFANDDDDIEETESLEYNDSARSKKSDKSKSLVEKGEISFSILKSMIAHDSKVLSVSADYETDSLVSCSSDNTIIVSSLSKMEPIRTIRPRYDFRIKNKDALIGERVSNQESSCKNVVIEDSINQNHCLFTVNIGIPVFSSFIDTFCMESVESPLRVHILDSGYILVFVSVKNSYFPTNNKNQPGLDSFYLQTVNINGLVLNSSSIISGATQLTDWAISQTRYPQPIIPSTGSRLSLSLGPLQHNLSKEASVEDDVYSLAEFGDLGNQQTGARGLGFSKRELIACLFDNTLVIIIDINSLKEIGRFKLPLKGYSLSFGQTGSNSRSKLEKIHGKNLDLKFESSDILFVGCEESKIIALKF</sequence>
<evidence type="ECO:0000256" key="5">
    <source>
        <dbReference type="SAM" id="MobiDB-lite"/>
    </source>
</evidence>
<feature type="compositionally biased region" description="Basic and acidic residues" evidence="5">
    <location>
        <begin position="2784"/>
        <end position="2794"/>
    </location>
</feature>
<evidence type="ECO:0000313" key="9">
    <source>
        <dbReference type="Proteomes" id="UP000245609"/>
    </source>
</evidence>
<dbReference type="PROSITE" id="PS51783">
    <property type="entry name" value="PH_BEACH"/>
    <property type="match status" value="1"/>
</dbReference>
<gene>
    <name evidence="8" type="ORF">BB560_005681</name>
</gene>
<dbReference type="PANTHER" id="PTHR13743">
    <property type="entry name" value="BEIGE/BEACH-RELATED"/>
    <property type="match status" value="1"/>
</dbReference>
<dbReference type="InterPro" id="IPR015943">
    <property type="entry name" value="WD40/YVTN_repeat-like_dom_sf"/>
</dbReference>
<dbReference type="InterPro" id="IPR011993">
    <property type="entry name" value="PH-like_dom_sf"/>
</dbReference>
<feature type="region of interest" description="Disordered" evidence="5">
    <location>
        <begin position="3788"/>
        <end position="3816"/>
    </location>
</feature>
<comment type="caution">
    <text evidence="8">The sequence shown here is derived from an EMBL/GenBank/DDBJ whole genome shotgun (WGS) entry which is preliminary data.</text>
</comment>
<dbReference type="InterPro" id="IPR013320">
    <property type="entry name" value="ConA-like_dom_sf"/>
</dbReference>
<dbReference type="Pfam" id="PF14844">
    <property type="entry name" value="PH_BEACH"/>
    <property type="match status" value="1"/>
</dbReference>
<reference evidence="8 9" key="1">
    <citation type="journal article" date="2018" name="MBio">
        <title>Comparative Genomics Reveals the Core Gene Toolbox for the Fungus-Insect Symbiosis.</title>
        <authorList>
            <person name="Wang Y."/>
            <person name="Stata M."/>
            <person name="Wang W."/>
            <person name="Stajich J.E."/>
            <person name="White M.M."/>
            <person name="Moncalvo J.M."/>
        </authorList>
    </citation>
    <scope>NUCLEOTIDE SEQUENCE [LARGE SCALE GENOMIC DNA]</scope>
    <source>
        <strain evidence="8 9">SC-DP-2</strain>
    </source>
</reference>
<evidence type="ECO:0000256" key="1">
    <source>
        <dbReference type="ARBA" id="ARBA00022574"/>
    </source>
</evidence>
<dbReference type="InterPro" id="IPR000409">
    <property type="entry name" value="BEACH_dom"/>
</dbReference>
<dbReference type="FunFam" id="1.10.1540.10:FF:000001">
    <property type="entry name" value="neurobeachin isoform X1"/>
    <property type="match status" value="1"/>
</dbReference>
<feature type="region of interest" description="Disordered" evidence="5">
    <location>
        <begin position="2339"/>
        <end position="2361"/>
    </location>
</feature>
<keyword evidence="1" id="KW-0853">WD repeat</keyword>
<dbReference type="InterPro" id="IPR036322">
    <property type="entry name" value="WD40_repeat_dom_sf"/>
</dbReference>
<dbReference type="Gene3D" id="1.10.1540.10">
    <property type="entry name" value="BEACH domain"/>
    <property type="match status" value="1"/>
</dbReference>
<dbReference type="SUPFAM" id="SSF50729">
    <property type="entry name" value="PH domain-like"/>
    <property type="match status" value="1"/>
</dbReference>
<dbReference type="Gene3D" id="2.130.10.10">
    <property type="entry name" value="YVTN repeat-like/Quinoprotein amine dehydrogenase"/>
    <property type="match status" value="1"/>
</dbReference>
<feature type="compositionally biased region" description="Polar residues" evidence="5">
    <location>
        <begin position="2013"/>
        <end position="2029"/>
    </location>
</feature>
<keyword evidence="9" id="KW-1185">Reference proteome</keyword>
<dbReference type="Pfam" id="PF02138">
    <property type="entry name" value="Beach"/>
    <property type="match status" value="1"/>
</dbReference>